<comment type="caution">
    <text evidence="1">The sequence shown here is derived from an EMBL/GenBank/DDBJ whole genome shotgun (WGS) entry which is preliminary data.</text>
</comment>
<organism evidence="1 2">
    <name type="scientific">Trapa incisa</name>
    <dbReference type="NCBI Taxonomy" id="236973"/>
    <lineage>
        <taxon>Eukaryota</taxon>
        <taxon>Viridiplantae</taxon>
        <taxon>Streptophyta</taxon>
        <taxon>Embryophyta</taxon>
        <taxon>Tracheophyta</taxon>
        <taxon>Spermatophyta</taxon>
        <taxon>Magnoliopsida</taxon>
        <taxon>eudicotyledons</taxon>
        <taxon>Gunneridae</taxon>
        <taxon>Pentapetalae</taxon>
        <taxon>rosids</taxon>
        <taxon>malvids</taxon>
        <taxon>Myrtales</taxon>
        <taxon>Lythraceae</taxon>
        <taxon>Trapa</taxon>
    </lineage>
</organism>
<reference evidence="1 2" key="1">
    <citation type="journal article" date="2023" name="Hortic Res">
        <title>Pangenome of water caltrop reveals structural variations and asymmetric subgenome divergence after allopolyploidization.</title>
        <authorList>
            <person name="Zhang X."/>
            <person name="Chen Y."/>
            <person name="Wang L."/>
            <person name="Yuan Y."/>
            <person name="Fang M."/>
            <person name="Shi L."/>
            <person name="Lu R."/>
            <person name="Comes H.P."/>
            <person name="Ma Y."/>
            <person name="Chen Y."/>
            <person name="Huang G."/>
            <person name="Zhou Y."/>
            <person name="Zheng Z."/>
            <person name="Qiu Y."/>
        </authorList>
    </citation>
    <scope>NUCLEOTIDE SEQUENCE [LARGE SCALE GENOMIC DNA]</scope>
    <source>
        <tissue evidence="1">Roots</tissue>
    </source>
</reference>
<protein>
    <submittedName>
        <fullName evidence="1">Uncharacterized protein</fullName>
    </submittedName>
</protein>
<dbReference type="PANTHER" id="PTHR36773">
    <property type="entry name" value="EXPRESSED PROTEIN"/>
    <property type="match status" value="1"/>
</dbReference>
<dbReference type="EMBL" id="JAXIOK010000020">
    <property type="protein sequence ID" value="KAK4747273.1"/>
    <property type="molecule type" value="Genomic_DNA"/>
</dbReference>
<dbReference type="PANTHER" id="PTHR36773:SF1">
    <property type="entry name" value="EXPRESSED PROTEIN"/>
    <property type="match status" value="1"/>
</dbReference>
<sequence>MSPAAASAAASERDQASGDDYSAVATLVPFERPLPLLRRPIPAGCRDDPTAGPYVLSFKDPDSWTTALRSCRSQITEQCEEGARIGCAVAASRACAPPWWASLTGQKVNLKEREECEVREMERCFADKRGKCADFARERTLRPFMAARVGVREDSGRRAVISKEMGKKLICWVSVPNDSLRLGLMGLQDLAKIESSVTNYRASEIFVTDFSLQLY</sequence>
<dbReference type="AlphaFoldDB" id="A0AAN7GUR0"/>
<dbReference type="Proteomes" id="UP001345219">
    <property type="component" value="Chromosome 20"/>
</dbReference>
<gene>
    <name evidence="1" type="ORF">SAY87_026310</name>
</gene>
<keyword evidence="2" id="KW-1185">Reference proteome</keyword>
<evidence type="ECO:0000313" key="1">
    <source>
        <dbReference type="EMBL" id="KAK4747273.1"/>
    </source>
</evidence>
<evidence type="ECO:0000313" key="2">
    <source>
        <dbReference type="Proteomes" id="UP001345219"/>
    </source>
</evidence>
<dbReference type="GO" id="GO:0009536">
    <property type="term" value="C:plastid"/>
    <property type="evidence" value="ECO:0007669"/>
    <property type="project" value="TreeGrafter"/>
</dbReference>
<name>A0AAN7GUR0_9MYRT</name>
<accession>A0AAN7GUR0</accession>
<proteinExistence type="predicted"/>